<sequence>MTLGLPTATALMVFGIPLFWVLYTLGFMWVSRHWKDEQQEKGRNDHE</sequence>
<organism evidence="2 3">
    <name type="scientific">Oceanisphaera marina</name>
    <dbReference type="NCBI Taxonomy" id="2017550"/>
    <lineage>
        <taxon>Bacteria</taxon>
        <taxon>Pseudomonadati</taxon>
        <taxon>Pseudomonadota</taxon>
        <taxon>Gammaproteobacteria</taxon>
        <taxon>Aeromonadales</taxon>
        <taxon>Aeromonadaceae</taxon>
        <taxon>Oceanisphaera</taxon>
    </lineage>
</organism>
<dbReference type="Proteomes" id="UP000646152">
    <property type="component" value="Unassembled WGS sequence"/>
</dbReference>
<dbReference type="RefSeq" id="WP_188628111.1">
    <property type="nucleotide sequence ID" value="NZ_BMKE01000001.1"/>
</dbReference>
<feature type="transmembrane region" description="Helical" evidence="1">
    <location>
        <begin position="12"/>
        <end position="31"/>
    </location>
</feature>
<keyword evidence="1" id="KW-0472">Membrane</keyword>
<dbReference type="EMBL" id="BMKE01000001">
    <property type="protein sequence ID" value="GGB31655.1"/>
    <property type="molecule type" value="Genomic_DNA"/>
</dbReference>
<evidence type="ECO:0000313" key="3">
    <source>
        <dbReference type="Proteomes" id="UP000646152"/>
    </source>
</evidence>
<accession>A0ABQ1IA98</accession>
<name>A0ABQ1IA98_9GAMM</name>
<protein>
    <recommendedName>
        <fullName evidence="4">DUF3311 domain-containing protein</fullName>
    </recommendedName>
</protein>
<proteinExistence type="predicted"/>
<gene>
    <name evidence="2" type="ORF">GCM10011502_00790</name>
</gene>
<evidence type="ECO:0008006" key="4">
    <source>
        <dbReference type="Google" id="ProtNLM"/>
    </source>
</evidence>
<evidence type="ECO:0000313" key="2">
    <source>
        <dbReference type="EMBL" id="GGB31655.1"/>
    </source>
</evidence>
<reference evidence="3" key="1">
    <citation type="journal article" date="2019" name="Int. J. Syst. Evol. Microbiol.">
        <title>The Global Catalogue of Microorganisms (GCM) 10K type strain sequencing project: providing services to taxonomists for standard genome sequencing and annotation.</title>
        <authorList>
            <consortium name="The Broad Institute Genomics Platform"/>
            <consortium name="The Broad Institute Genome Sequencing Center for Infectious Disease"/>
            <person name="Wu L."/>
            <person name="Ma J."/>
        </authorList>
    </citation>
    <scope>NUCLEOTIDE SEQUENCE [LARGE SCALE GENOMIC DNA]</scope>
    <source>
        <strain evidence="3">CGMCC 1.15923</strain>
    </source>
</reference>
<evidence type="ECO:0000256" key="1">
    <source>
        <dbReference type="SAM" id="Phobius"/>
    </source>
</evidence>
<keyword evidence="1" id="KW-1133">Transmembrane helix</keyword>
<keyword evidence="1" id="KW-0812">Transmembrane</keyword>
<comment type="caution">
    <text evidence="2">The sequence shown here is derived from an EMBL/GenBank/DDBJ whole genome shotgun (WGS) entry which is preliminary data.</text>
</comment>
<keyword evidence="3" id="KW-1185">Reference proteome</keyword>